<name>A0ABR3UAC5_9PLEO</name>
<dbReference type="RefSeq" id="XP_069304024.1">
    <property type="nucleotide sequence ID" value="XM_069454593.1"/>
</dbReference>
<comment type="caution">
    <text evidence="10">The sequence shown here is derived from an EMBL/GenBank/DDBJ whole genome shotgun (WGS) entry which is preliminary data.</text>
</comment>
<dbReference type="PANTHER" id="PTHR13202:SF0">
    <property type="entry name" value="SIGNAL PEPTIDASE COMPLEX SUBUNIT 1"/>
    <property type="match status" value="1"/>
</dbReference>
<evidence type="ECO:0000256" key="3">
    <source>
        <dbReference type="ARBA" id="ARBA00017059"/>
    </source>
</evidence>
<dbReference type="Pfam" id="PF06645">
    <property type="entry name" value="SPC12"/>
    <property type="match status" value="1"/>
</dbReference>
<proteinExistence type="inferred from homology"/>
<comment type="similarity">
    <text evidence="2">Belongs to the SPCS1 family.</text>
</comment>
<organism evidence="10 11">
    <name type="scientific">Alternaria dauci</name>
    <dbReference type="NCBI Taxonomy" id="48095"/>
    <lineage>
        <taxon>Eukaryota</taxon>
        <taxon>Fungi</taxon>
        <taxon>Dikarya</taxon>
        <taxon>Ascomycota</taxon>
        <taxon>Pezizomycotina</taxon>
        <taxon>Dothideomycetes</taxon>
        <taxon>Pleosporomycetidae</taxon>
        <taxon>Pleosporales</taxon>
        <taxon>Pleosporineae</taxon>
        <taxon>Pleosporaceae</taxon>
        <taxon>Alternaria</taxon>
        <taxon>Alternaria sect. Porri</taxon>
    </lineage>
</organism>
<evidence type="ECO:0000256" key="5">
    <source>
        <dbReference type="ARBA" id="ARBA00022824"/>
    </source>
</evidence>
<comment type="function">
    <text evidence="8">Component of the signal peptidase complex (SPC) which catalyzes the cleavage of N-terminal signal sequences from nascent proteins as they are translocated into the lumen of the endoplasmic reticulum. Dispensable for SPC enzymatic activity.</text>
</comment>
<keyword evidence="6 9" id="KW-1133">Transmembrane helix</keyword>
<evidence type="ECO:0000256" key="9">
    <source>
        <dbReference type="SAM" id="Phobius"/>
    </source>
</evidence>
<evidence type="ECO:0000313" key="11">
    <source>
        <dbReference type="Proteomes" id="UP001578633"/>
    </source>
</evidence>
<feature type="transmembrane region" description="Helical" evidence="9">
    <location>
        <begin position="27"/>
        <end position="46"/>
    </location>
</feature>
<evidence type="ECO:0000256" key="4">
    <source>
        <dbReference type="ARBA" id="ARBA00022692"/>
    </source>
</evidence>
<evidence type="ECO:0000313" key="10">
    <source>
        <dbReference type="EMBL" id="KAL1793440.1"/>
    </source>
</evidence>
<evidence type="ECO:0000256" key="8">
    <source>
        <dbReference type="ARBA" id="ARBA00045204"/>
    </source>
</evidence>
<keyword evidence="7 9" id="KW-0472">Membrane</keyword>
<dbReference type="InterPro" id="IPR009542">
    <property type="entry name" value="Spc1/SPCS1"/>
</dbReference>
<evidence type="ECO:0000256" key="6">
    <source>
        <dbReference type="ARBA" id="ARBA00022989"/>
    </source>
</evidence>
<comment type="subcellular location">
    <subcellularLocation>
        <location evidence="1">Endoplasmic reticulum membrane</location>
        <topology evidence="1">Multi-pass membrane protein</topology>
    </subcellularLocation>
</comment>
<dbReference type="PANTHER" id="PTHR13202">
    <property type="entry name" value="MICROSOMAL SIGNAL PEPTIDASE 12 KDA SUBUNIT"/>
    <property type="match status" value="1"/>
</dbReference>
<protein>
    <recommendedName>
        <fullName evidence="3">Signal peptidase complex subunit 1</fullName>
    </recommendedName>
</protein>
<keyword evidence="11" id="KW-1185">Reference proteome</keyword>
<sequence length="102" mass="11292">MADQLLEQARDAFEGQIDFEGQRLAEMLSTVLLGAAGIIAFIVGYLQQDIRLTLYIGLAGSALTFLVVVPPWPFYNKNPEDWLPPYNSASQYNIDVDGQKIG</sequence>
<reference evidence="10 11" key="1">
    <citation type="submission" date="2024-09" db="EMBL/GenBank/DDBJ databases">
        <title>T2T genomes of carrot and Alternaria dauci and their utility for understanding host-pathogen interaction during carrot leaf blight disease.</title>
        <authorList>
            <person name="Liu W."/>
            <person name="Xu S."/>
            <person name="Ou C."/>
            <person name="Liu X."/>
            <person name="Zhuang F."/>
            <person name="Deng X.W."/>
        </authorList>
    </citation>
    <scope>NUCLEOTIDE SEQUENCE [LARGE SCALE GENOMIC DNA]</scope>
    <source>
        <strain evidence="10 11">A2016</strain>
    </source>
</reference>
<dbReference type="EMBL" id="JBHGVX010000008">
    <property type="protein sequence ID" value="KAL1793440.1"/>
    <property type="molecule type" value="Genomic_DNA"/>
</dbReference>
<feature type="transmembrane region" description="Helical" evidence="9">
    <location>
        <begin position="53"/>
        <end position="75"/>
    </location>
</feature>
<evidence type="ECO:0000256" key="2">
    <source>
        <dbReference type="ARBA" id="ARBA00005245"/>
    </source>
</evidence>
<keyword evidence="5" id="KW-0256">Endoplasmic reticulum</keyword>
<dbReference type="GeneID" id="96088744"/>
<gene>
    <name evidence="10" type="ORF">ACET3X_008422</name>
</gene>
<keyword evidence="4 9" id="KW-0812">Transmembrane</keyword>
<evidence type="ECO:0000256" key="1">
    <source>
        <dbReference type="ARBA" id="ARBA00004477"/>
    </source>
</evidence>
<evidence type="ECO:0000256" key="7">
    <source>
        <dbReference type="ARBA" id="ARBA00023136"/>
    </source>
</evidence>
<dbReference type="Proteomes" id="UP001578633">
    <property type="component" value="Chromosome 8"/>
</dbReference>
<accession>A0ABR3UAC5</accession>